<sequence>MDTVEDVRKKRQKGSAMAAHEKVQQVLDWAVAEVGIPGIVADVEDGHRTWFATAGMADIQIGSPRRPGEYLHVGSSGKAFTAAVLLALEAEGGLSIDDTVNTWLPGVLNVNGYDGNKVTIRHLLSNTSGLFATGLAPEVTHRYATRPGFLHHRFDEFTTEELLRVALSQPPVGEPGERFEYSNGGFHLAGAIIEKATGSSYAEEVERRVIQPLGLTRTRVRPAQDTGYPDPHPRAYSNLFFKDGVDPATVTPENWESLMEDPGLPPLDVTELNSSLAWSAGNVVSTTGDMIRFVNAMAGGSLLPPAQHRQMWTTVSTEGGHWVPHARYGLGVFEFGKQATGGQTLRGVGGSLWGSWFFAVGTPDDRHTIAVHTNTEWKTWDVMFKLIEAEFGISIGA</sequence>
<comment type="caution">
    <text evidence="2">The sequence shown here is derived from an EMBL/GenBank/DDBJ whole genome shotgun (WGS) entry which is preliminary data.</text>
</comment>
<evidence type="ECO:0000313" key="2">
    <source>
        <dbReference type="EMBL" id="TDD16564.1"/>
    </source>
</evidence>
<dbReference type="EMBL" id="SMKP01000103">
    <property type="protein sequence ID" value="TDD16564.1"/>
    <property type="molecule type" value="Genomic_DNA"/>
</dbReference>
<keyword evidence="3" id="KW-1185">Reference proteome</keyword>
<feature type="domain" description="Beta-lactamase-related" evidence="1">
    <location>
        <begin position="27"/>
        <end position="376"/>
    </location>
</feature>
<dbReference type="InterPro" id="IPR050491">
    <property type="entry name" value="AmpC-like"/>
</dbReference>
<dbReference type="OrthoDB" id="3499702at2"/>
<dbReference type="PANTHER" id="PTHR46825">
    <property type="entry name" value="D-ALANYL-D-ALANINE-CARBOXYPEPTIDASE/ENDOPEPTIDASE AMPH"/>
    <property type="match status" value="1"/>
</dbReference>
<dbReference type="GO" id="GO:0016787">
    <property type="term" value="F:hydrolase activity"/>
    <property type="evidence" value="ECO:0007669"/>
    <property type="project" value="UniProtKB-KW"/>
</dbReference>
<keyword evidence="2" id="KW-0378">Hydrolase</keyword>
<accession>A0A4R4WJD7</accession>
<dbReference type="SUPFAM" id="SSF56601">
    <property type="entry name" value="beta-lactamase/transpeptidase-like"/>
    <property type="match status" value="1"/>
</dbReference>
<dbReference type="InterPro" id="IPR001466">
    <property type="entry name" value="Beta-lactam-related"/>
</dbReference>
<dbReference type="PANTHER" id="PTHR46825:SF7">
    <property type="entry name" value="D-ALANYL-D-ALANINE CARBOXYPEPTIDASE"/>
    <property type="match status" value="1"/>
</dbReference>
<gene>
    <name evidence="2" type="ORF">E1294_30885</name>
</gene>
<protein>
    <submittedName>
        <fullName evidence="2">Class A beta-lactamase-related serine hydrolase</fullName>
    </submittedName>
</protein>
<reference evidence="2 3" key="1">
    <citation type="submission" date="2019-03" db="EMBL/GenBank/DDBJ databases">
        <title>Draft genome sequences of novel Actinobacteria.</title>
        <authorList>
            <person name="Sahin N."/>
            <person name="Ay H."/>
            <person name="Saygin H."/>
        </authorList>
    </citation>
    <scope>NUCLEOTIDE SEQUENCE [LARGE SCALE GENOMIC DNA]</scope>
    <source>
        <strain evidence="2 3">KC712</strain>
    </source>
</reference>
<dbReference type="Pfam" id="PF00144">
    <property type="entry name" value="Beta-lactamase"/>
    <property type="match status" value="1"/>
</dbReference>
<evidence type="ECO:0000259" key="1">
    <source>
        <dbReference type="Pfam" id="PF00144"/>
    </source>
</evidence>
<dbReference type="InterPro" id="IPR012338">
    <property type="entry name" value="Beta-lactam/transpept-like"/>
</dbReference>
<name>A0A4R4WJD7_9ACTN</name>
<organism evidence="2 3">
    <name type="scientific">Nonomuraea diastatica</name>
    <dbReference type="NCBI Taxonomy" id="1848329"/>
    <lineage>
        <taxon>Bacteria</taxon>
        <taxon>Bacillati</taxon>
        <taxon>Actinomycetota</taxon>
        <taxon>Actinomycetes</taxon>
        <taxon>Streptosporangiales</taxon>
        <taxon>Streptosporangiaceae</taxon>
        <taxon>Nonomuraea</taxon>
    </lineage>
</organism>
<dbReference type="AlphaFoldDB" id="A0A4R4WJD7"/>
<dbReference type="Proteomes" id="UP000294543">
    <property type="component" value="Unassembled WGS sequence"/>
</dbReference>
<dbReference type="Gene3D" id="3.40.710.10">
    <property type="entry name" value="DD-peptidase/beta-lactamase superfamily"/>
    <property type="match status" value="1"/>
</dbReference>
<proteinExistence type="predicted"/>
<evidence type="ECO:0000313" key="3">
    <source>
        <dbReference type="Proteomes" id="UP000294543"/>
    </source>
</evidence>